<dbReference type="Proteomes" id="UP000818029">
    <property type="component" value="Chromosome A09"/>
</dbReference>
<dbReference type="Gene3D" id="1.10.10.60">
    <property type="entry name" value="Homeodomain-like"/>
    <property type="match status" value="2"/>
</dbReference>
<feature type="region of interest" description="Disordered" evidence="6">
    <location>
        <begin position="194"/>
        <end position="215"/>
    </location>
</feature>
<dbReference type="InterPro" id="IPR009057">
    <property type="entry name" value="Homeodomain-like_sf"/>
</dbReference>
<dbReference type="OrthoDB" id="118550at2759"/>
<name>A0A1U8HUW0_GOSHI</name>
<evidence type="ECO:0000313" key="11">
    <source>
        <dbReference type="RefSeq" id="XP_016669800.1"/>
    </source>
</evidence>
<feature type="domain" description="SANT" evidence="8">
    <location>
        <begin position="128"/>
        <end position="176"/>
    </location>
</feature>
<reference evidence="11" key="2">
    <citation type="submission" date="2025-08" db="UniProtKB">
        <authorList>
            <consortium name="RefSeq"/>
        </authorList>
    </citation>
    <scope>IDENTIFICATION</scope>
</reference>
<gene>
    <name evidence="11" type="primary">LOC107889761</name>
</gene>
<dbReference type="SMART" id="SM00717">
    <property type="entry name" value="SANT"/>
    <property type="match status" value="2"/>
</dbReference>
<dbReference type="GeneID" id="107889761"/>
<protein>
    <submittedName>
        <fullName evidence="11">Transcription factor DIVARICATA</fullName>
    </submittedName>
</protein>
<feature type="compositionally biased region" description="Polar residues" evidence="6">
    <location>
        <begin position="194"/>
        <end position="203"/>
    </location>
</feature>
<dbReference type="PROSITE" id="PS50090">
    <property type="entry name" value="MYB_LIKE"/>
    <property type="match status" value="1"/>
</dbReference>
<dbReference type="GO" id="GO:0003677">
    <property type="term" value="F:DNA binding"/>
    <property type="evidence" value="ECO:0007669"/>
    <property type="project" value="UniProtKB-KW"/>
</dbReference>
<dbReference type="InterPro" id="IPR017884">
    <property type="entry name" value="SANT_dom"/>
</dbReference>
<evidence type="ECO:0000256" key="3">
    <source>
        <dbReference type="ARBA" id="ARBA00023125"/>
    </source>
</evidence>
<dbReference type="NCBIfam" id="TIGR01557">
    <property type="entry name" value="myb_SHAQKYF"/>
    <property type="match status" value="1"/>
</dbReference>
<dbReference type="InterPro" id="IPR017930">
    <property type="entry name" value="Myb_dom"/>
</dbReference>
<dbReference type="RefSeq" id="XP_016669800.1">
    <property type="nucleotide sequence ID" value="XM_016814311.2"/>
</dbReference>
<accession>A0A1U8HUW0</accession>
<keyword evidence="10" id="KW-1185">Reference proteome</keyword>
<dbReference type="GO" id="GO:0005634">
    <property type="term" value="C:nucleus"/>
    <property type="evidence" value="ECO:0007669"/>
    <property type="project" value="UniProtKB-SubCell"/>
</dbReference>
<dbReference type="PaxDb" id="3635-A0A1U8HUW0"/>
<evidence type="ECO:0000256" key="5">
    <source>
        <dbReference type="ARBA" id="ARBA00023242"/>
    </source>
</evidence>
<dbReference type="PROSITE" id="PS51293">
    <property type="entry name" value="SANT"/>
    <property type="match status" value="1"/>
</dbReference>
<proteinExistence type="predicted"/>
<dbReference type="PANTHER" id="PTHR44042:SF58">
    <property type="entry name" value="DUPLICATED HOMEODOMAIN-LIKE SUPERFAMILY PROTEIN"/>
    <property type="match status" value="1"/>
</dbReference>
<dbReference type="GO" id="GO:0010468">
    <property type="term" value="P:regulation of gene expression"/>
    <property type="evidence" value="ECO:0007669"/>
    <property type="project" value="UniProtKB-ARBA"/>
</dbReference>
<evidence type="ECO:0000259" key="8">
    <source>
        <dbReference type="PROSITE" id="PS51293"/>
    </source>
</evidence>
<dbReference type="SUPFAM" id="SSF46689">
    <property type="entry name" value="Homeodomain-like"/>
    <property type="match status" value="2"/>
</dbReference>
<dbReference type="InterPro" id="IPR001005">
    <property type="entry name" value="SANT/Myb"/>
</dbReference>
<keyword evidence="5" id="KW-0539">Nucleus</keyword>
<keyword evidence="3" id="KW-0238">DNA-binding</keyword>
<dbReference type="STRING" id="3635.A0A1U8HUW0"/>
<dbReference type="AlphaFoldDB" id="A0A1U8HUW0"/>
<feature type="region of interest" description="Disordered" evidence="6">
    <location>
        <begin position="107"/>
        <end position="126"/>
    </location>
</feature>
<feature type="domain" description="HTH myb-type" evidence="9">
    <location>
        <begin position="120"/>
        <end position="176"/>
    </location>
</feature>
<feature type="domain" description="Myb-like" evidence="7">
    <location>
        <begin position="120"/>
        <end position="172"/>
    </location>
</feature>
<dbReference type="Pfam" id="PF00249">
    <property type="entry name" value="Myb_DNA-binding"/>
    <property type="match status" value="2"/>
</dbReference>
<dbReference type="FunFam" id="1.10.10.60:FF:000009">
    <property type="entry name" value="transcription factor MYB1R1"/>
    <property type="match status" value="1"/>
</dbReference>
<comment type="subcellular location">
    <subcellularLocation>
        <location evidence="1">Nucleus</location>
    </subcellularLocation>
</comment>
<dbReference type="PROSITE" id="PS51294">
    <property type="entry name" value="HTH_MYB"/>
    <property type="match status" value="1"/>
</dbReference>
<evidence type="ECO:0000259" key="7">
    <source>
        <dbReference type="PROSITE" id="PS50090"/>
    </source>
</evidence>
<keyword evidence="4" id="KW-0804">Transcription</keyword>
<evidence type="ECO:0000256" key="1">
    <source>
        <dbReference type="ARBA" id="ARBA00004123"/>
    </source>
</evidence>
<dbReference type="CDD" id="cd00167">
    <property type="entry name" value="SANT"/>
    <property type="match status" value="2"/>
</dbReference>
<keyword evidence="2" id="KW-0805">Transcription regulation</keyword>
<dbReference type="FunFam" id="1.10.10.60:FF:000154">
    <property type="entry name" value="Transcription factor SRM1"/>
    <property type="match status" value="1"/>
</dbReference>
<evidence type="ECO:0000259" key="9">
    <source>
        <dbReference type="PROSITE" id="PS51294"/>
    </source>
</evidence>
<reference evidence="10" key="1">
    <citation type="journal article" date="2020" name="Nat. Genet.">
        <title>Genomic diversifications of five Gossypium allopolyploid species and their impact on cotton improvement.</title>
        <authorList>
            <person name="Chen Z.J."/>
            <person name="Sreedasyam A."/>
            <person name="Ando A."/>
            <person name="Song Q."/>
            <person name="De Santiago L.M."/>
            <person name="Hulse-Kemp A.M."/>
            <person name="Ding M."/>
            <person name="Ye W."/>
            <person name="Kirkbride R.C."/>
            <person name="Jenkins J."/>
            <person name="Plott C."/>
            <person name="Lovell J."/>
            <person name="Lin Y.M."/>
            <person name="Vaughn R."/>
            <person name="Liu B."/>
            <person name="Simpson S."/>
            <person name="Scheffler B.E."/>
            <person name="Wen L."/>
            <person name="Saski C.A."/>
            <person name="Grover C.E."/>
            <person name="Hu G."/>
            <person name="Conover J.L."/>
            <person name="Carlson J.W."/>
            <person name="Shu S."/>
            <person name="Boston L.B."/>
            <person name="Williams M."/>
            <person name="Peterson D.G."/>
            <person name="McGee K."/>
            <person name="Jones D.C."/>
            <person name="Wendel J.F."/>
            <person name="Stelly D.M."/>
            <person name="Grimwood J."/>
            <person name="Schmutz J."/>
        </authorList>
    </citation>
    <scope>NUCLEOTIDE SEQUENCE [LARGE SCALE GENOMIC DNA]</scope>
    <source>
        <strain evidence="10">cv. TM-1</strain>
    </source>
</reference>
<sequence length="285" mass="32007">MMNRGFEILSPPSYSHASNWLFQESKDIKWTHQENKRFENALALYDQQTPDRWFNVAAMIPGKTVADVIKQYRELEEDVSDIEAGLIPIPGYLTDSFTFNWVNNHTPGGKTGTGTPPCDQERKKGVPWTENEHRQFLMGLRKYGKGDWRSISRNFVTTRTPTQVASHAQKYFIRQLTGGKDKRRSSIHDITTLNIADTPSSSPDHGKPSSPKNASAVAGVTNEVLFDFEWNLQKEGAAIVFDQRSSGNALLSPFCKVPSYGPKLDEQNLASGTFPTSQFGPYRGM</sequence>
<dbReference type="OMA" id="MHCGQLQ"/>
<evidence type="ECO:0000256" key="4">
    <source>
        <dbReference type="ARBA" id="ARBA00023163"/>
    </source>
</evidence>
<dbReference type="InterPro" id="IPR006447">
    <property type="entry name" value="Myb_dom_plants"/>
</dbReference>
<dbReference type="PANTHER" id="PTHR44042">
    <property type="entry name" value="DUPLICATED HOMEODOMAIN-LIKE SUPERFAMILY PROTEIN-RELATED"/>
    <property type="match status" value="1"/>
</dbReference>
<dbReference type="KEGG" id="ghi:107889761"/>
<evidence type="ECO:0000313" key="10">
    <source>
        <dbReference type="Proteomes" id="UP000818029"/>
    </source>
</evidence>
<organism evidence="10 11">
    <name type="scientific">Gossypium hirsutum</name>
    <name type="common">Upland cotton</name>
    <name type="synonym">Gossypium mexicanum</name>
    <dbReference type="NCBI Taxonomy" id="3635"/>
    <lineage>
        <taxon>Eukaryota</taxon>
        <taxon>Viridiplantae</taxon>
        <taxon>Streptophyta</taxon>
        <taxon>Embryophyta</taxon>
        <taxon>Tracheophyta</taxon>
        <taxon>Spermatophyta</taxon>
        <taxon>Magnoliopsida</taxon>
        <taxon>eudicotyledons</taxon>
        <taxon>Gunneridae</taxon>
        <taxon>Pentapetalae</taxon>
        <taxon>rosids</taxon>
        <taxon>malvids</taxon>
        <taxon>Malvales</taxon>
        <taxon>Malvaceae</taxon>
        <taxon>Malvoideae</taxon>
        <taxon>Gossypium</taxon>
    </lineage>
</organism>
<evidence type="ECO:0000256" key="2">
    <source>
        <dbReference type="ARBA" id="ARBA00023015"/>
    </source>
</evidence>
<evidence type="ECO:0000256" key="6">
    <source>
        <dbReference type="SAM" id="MobiDB-lite"/>
    </source>
</evidence>